<name>A0A7Z0EDH6_9MICO</name>
<dbReference type="AlphaFoldDB" id="A0A7Z0EDH6"/>
<dbReference type="EMBL" id="JACCFM010000001">
    <property type="protein sequence ID" value="NYJ19498.1"/>
    <property type="molecule type" value="Genomic_DNA"/>
</dbReference>
<evidence type="ECO:0000256" key="1">
    <source>
        <dbReference type="SAM" id="Phobius"/>
    </source>
</evidence>
<keyword evidence="1" id="KW-0472">Membrane</keyword>
<dbReference type="InterPro" id="IPR018730">
    <property type="entry name" value="DUF2273"/>
</dbReference>
<keyword evidence="3" id="KW-1185">Reference proteome</keyword>
<comment type="caution">
    <text evidence="2">The sequence shown here is derived from an EMBL/GenBank/DDBJ whole genome shotgun (WGS) entry which is preliminary data.</text>
</comment>
<organism evidence="2 3">
    <name type="scientific">Glaciibacter psychrotolerans</name>
    <dbReference type="NCBI Taxonomy" id="670054"/>
    <lineage>
        <taxon>Bacteria</taxon>
        <taxon>Bacillati</taxon>
        <taxon>Actinomycetota</taxon>
        <taxon>Actinomycetes</taxon>
        <taxon>Micrococcales</taxon>
        <taxon>Microbacteriaceae</taxon>
        <taxon>Glaciibacter</taxon>
    </lineage>
</organism>
<reference evidence="2 3" key="1">
    <citation type="submission" date="2020-07" db="EMBL/GenBank/DDBJ databases">
        <title>Sequencing the genomes of 1000 actinobacteria strains.</title>
        <authorList>
            <person name="Klenk H.-P."/>
        </authorList>
    </citation>
    <scope>NUCLEOTIDE SEQUENCE [LARGE SCALE GENOMIC DNA]</scope>
    <source>
        <strain evidence="2 3">LI1</strain>
    </source>
</reference>
<evidence type="ECO:0000313" key="3">
    <source>
        <dbReference type="Proteomes" id="UP000537260"/>
    </source>
</evidence>
<keyword evidence="1" id="KW-1133">Transmembrane helix</keyword>
<feature type="transmembrane region" description="Helical" evidence="1">
    <location>
        <begin position="6"/>
        <end position="39"/>
    </location>
</feature>
<accession>A0A7Z0EDH6</accession>
<proteinExistence type="predicted"/>
<evidence type="ECO:0000313" key="2">
    <source>
        <dbReference type="EMBL" id="NYJ19498.1"/>
    </source>
</evidence>
<protein>
    <submittedName>
        <fullName evidence="2">Putative membrane protein</fullName>
    </submittedName>
</protein>
<sequence length="63" mass="6528">MSHTIVGAAIGAVLALTWITFGFWAFVFVAAAMVIGAIVARLMDGKISLSGIVAAFRGKRTSS</sequence>
<keyword evidence="1" id="KW-0812">Transmembrane</keyword>
<gene>
    <name evidence="2" type="ORF">HNR05_001289</name>
</gene>
<dbReference type="Pfam" id="PF10031">
    <property type="entry name" value="DUF2273"/>
    <property type="match status" value="1"/>
</dbReference>
<dbReference type="Proteomes" id="UP000537260">
    <property type="component" value="Unassembled WGS sequence"/>
</dbReference>
<dbReference type="RefSeq" id="WP_179578260.1">
    <property type="nucleotide sequence ID" value="NZ_JACCFM010000001.1"/>
</dbReference>